<dbReference type="Pfam" id="PF02653">
    <property type="entry name" value="BPD_transp_2"/>
    <property type="match status" value="1"/>
</dbReference>
<keyword evidence="5" id="KW-0762">Sugar transport</keyword>
<feature type="transmembrane region" description="Helical" evidence="11">
    <location>
        <begin position="300"/>
        <end position="319"/>
    </location>
</feature>
<keyword evidence="13" id="KW-1185">Reference proteome</keyword>
<name>A0A178YM30_SINSA</name>
<protein>
    <recommendedName>
        <fullName evidence="10">Xylose transport system permease protein XylH</fullName>
    </recommendedName>
</protein>
<feature type="transmembrane region" description="Helical" evidence="11">
    <location>
        <begin position="171"/>
        <end position="191"/>
    </location>
</feature>
<keyword evidence="7 11" id="KW-1133">Transmembrane helix</keyword>
<dbReference type="PANTHER" id="PTHR32196">
    <property type="entry name" value="ABC TRANSPORTER PERMEASE PROTEIN YPHD-RELATED-RELATED"/>
    <property type="match status" value="1"/>
</dbReference>
<keyword evidence="8 11" id="KW-0472">Membrane</keyword>
<proteinExistence type="predicted"/>
<evidence type="ECO:0000256" key="4">
    <source>
        <dbReference type="ARBA" id="ARBA00022519"/>
    </source>
</evidence>
<evidence type="ECO:0000256" key="9">
    <source>
        <dbReference type="ARBA" id="ARBA00035611"/>
    </source>
</evidence>
<accession>A0A178YM30</accession>
<dbReference type="RefSeq" id="WP_066871058.1">
    <property type="nucleotide sequence ID" value="NZ_LNQB01000063.1"/>
</dbReference>
<feature type="transmembrane region" description="Helical" evidence="11">
    <location>
        <begin position="124"/>
        <end position="151"/>
    </location>
</feature>
<dbReference type="AlphaFoldDB" id="A0A178YM30"/>
<feature type="transmembrane region" description="Helical" evidence="11">
    <location>
        <begin position="96"/>
        <end position="117"/>
    </location>
</feature>
<dbReference type="GO" id="GO:0005886">
    <property type="term" value="C:plasma membrane"/>
    <property type="evidence" value="ECO:0007669"/>
    <property type="project" value="UniProtKB-SubCell"/>
</dbReference>
<evidence type="ECO:0000256" key="3">
    <source>
        <dbReference type="ARBA" id="ARBA00022475"/>
    </source>
</evidence>
<comment type="subcellular location">
    <subcellularLocation>
        <location evidence="1">Cell membrane</location>
        <topology evidence="1">Multi-pass membrane protein</topology>
    </subcellularLocation>
</comment>
<keyword evidence="2" id="KW-0813">Transport</keyword>
<dbReference type="PANTHER" id="PTHR32196:SF32">
    <property type="entry name" value="XYLOSE TRANSPORT SYSTEM PERMEASE PROTEIN XYLH"/>
    <property type="match status" value="1"/>
</dbReference>
<keyword evidence="4" id="KW-0997">Cell inner membrane</keyword>
<evidence type="ECO:0000256" key="8">
    <source>
        <dbReference type="ARBA" id="ARBA00023136"/>
    </source>
</evidence>
<feature type="transmembrane region" description="Helical" evidence="11">
    <location>
        <begin position="45"/>
        <end position="65"/>
    </location>
</feature>
<comment type="function">
    <text evidence="9">Part of the binding-protein-dependent transport system for D-xylose. Probably responsible for the translocation of the substrate across the membrane.</text>
</comment>
<feature type="transmembrane region" description="Helical" evidence="11">
    <location>
        <begin position="220"/>
        <end position="243"/>
    </location>
</feature>
<dbReference type="OrthoDB" id="7284468at2"/>
<dbReference type="EMBL" id="LNQB01000063">
    <property type="protein sequence ID" value="OAP47983.1"/>
    <property type="molecule type" value="Genomic_DNA"/>
</dbReference>
<sequence length="332" mass="34715">MNGFSIGLFLRRPEFGAALSFVAVIAFYVVFGGVSLGALFGAASWINFAANLGIVALPVGLLMIAGELDISIGAMIPAGSMSIAILSGYYELPIAVGMLGALALGVLVGLVNGFLTVRTSVPSLIITLGTLVAVQGLVLAGSVILTGGASVPLEAPAWAKAIFGQLILGKFQVIILWWFALTVVFGFVLHATRYGNWIFAMGGDEVSARNAGIPTRRLKIALFVLSSTAASFVGMCGAILFNSAQVSGGMNYIFNTIVSIVVGGVLLTGGFGSIVGIFLGALTFAVVNQGIYFTDIDRNWSNLIIGVMLMSAVLMNNTFRQMALSFVPKRKR</sequence>
<reference evidence="12 13" key="1">
    <citation type="submission" date="2015-11" db="EMBL/GenBank/DDBJ databases">
        <title>Ensifer anhuiense sp. nov., an effective nitrogen fixation bacterium with Glycine soja.</title>
        <authorList>
            <person name="Yan H."/>
            <person name="Chen W."/>
        </authorList>
    </citation>
    <scope>NUCLEOTIDE SEQUENCE [LARGE SCALE GENOMIC DNA]</scope>
    <source>
        <strain evidence="12 13">LMG 7837</strain>
    </source>
</reference>
<comment type="caution">
    <text evidence="12">The sequence shown here is derived from an EMBL/GenBank/DDBJ whole genome shotgun (WGS) entry which is preliminary data.</text>
</comment>
<dbReference type="InterPro" id="IPR001851">
    <property type="entry name" value="ABC_transp_permease"/>
</dbReference>
<evidence type="ECO:0000313" key="13">
    <source>
        <dbReference type="Proteomes" id="UP000078507"/>
    </source>
</evidence>
<evidence type="ECO:0000313" key="12">
    <source>
        <dbReference type="EMBL" id="OAP47983.1"/>
    </source>
</evidence>
<evidence type="ECO:0000256" key="11">
    <source>
        <dbReference type="SAM" id="Phobius"/>
    </source>
</evidence>
<evidence type="ECO:0000256" key="7">
    <source>
        <dbReference type="ARBA" id="ARBA00022989"/>
    </source>
</evidence>
<dbReference type="CDD" id="cd06579">
    <property type="entry name" value="TM_PBP1_transp_AraH_like"/>
    <property type="match status" value="1"/>
</dbReference>
<evidence type="ECO:0000256" key="5">
    <source>
        <dbReference type="ARBA" id="ARBA00022597"/>
    </source>
</evidence>
<dbReference type="STRING" id="36856.ATB98_01080"/>
<feature type="transmembrane region" description="Helical" evidence="11">
    <location>
        <begin position="15"/>
        <end position="39"/>
    </location>
</feature>
<evidence type="ECO:0000256" key="10">
    <source>
        <dbReference type="ARBA" id="ARBA00035686"/>
    </source>
</evidence>
<organism evidence="12 13">
    <name type="scientific">Sinorhizobium saheli</name>
    <dbReference type="NCBI Taxonomy" id="36856"/>
    <lineage>
        <taxon>Bacteria</taxon>
        <taxon>Pseudomonadati</taxon>
        <taxon>Pseudomonadota</taxon>
        <taxon>Alphaproteobacteria</taxon>
        <taxon>Hyphomicrobiales</taxon>
        <taxon>Rhizobiaceae</taxon>
        <taxon>Sinorhizobium/Ensifer group</taxon>
        <taxon>Sinorhizobium</taxon>
    </lineage>
</organism>
<gene>
    <name evidence="12" type="ORF">ATB98_01080</name>
</gene>
<dbReference type="GO" id="GO:0022857">
    <property type="term" value="F:transmembrane transporter activity"/>
    <property type="evidence" value="ECO:0007669"/>
    <property type="project" value="InterPro"/>
</dbReference>
<evidence type="ECO:0000256" key="6">
    <source>
        <dbReference type="ARBA" id="ARBA00022692"/>
    </source>
</evidence>
<evidence type="ECO:0000256" key="1">
    <source>
        <dbReference type="ARBA" id="ARBA00004651"/>
    </source>
</evidence>
<dbReference type="Proteomes" id="UP000078507">
    <property type="component" value="Unassembled WGS sequence"/>
</dbReference>
<evidence type="ECO:0000256" key="2">
    <source>
        <dbReference type="ARBA" id="ARBA00022448"/>
    </source>
</evidence>
<keyword evidence="6 11" id="KW-0812">Transmembrane</keyword>
<keyword evidence="3" id="KW-1003">Cell membrane</keyword>